<evidence type="ECO:0000256" key="1">
    <source>
        <dbReference type="SAM" id="SignalP"/>
    </source>
</evidence>
<evidence type="ECO:0000313" key="2">
    <source>
        <dbReference type="EMBL" id="MFC3230095.1"/>
    </source>
</evidence>
<keyword evidence="1" id="KW-0732">Signal</keyword>
<name>A0ABV7L603_9PROT</name>
<feature type="signal peptide" evidence="1">
    <location>
        <begin position="1"/>
        <end position="26"/>
    </location>
</feature>
<comment type="caution">
    <text evidence="2">The sequence shown here is derived from an EMBL/GenBank/DDBJ whole genome shotgun (WGS) entry which is preliminary data.</text>
</comment>
<dbReference type="PIRSF" id="PIRSF014995">
    <property type="entry name" value="UCP014995"/>
    <property type="match status" value="1"/>
</dbReference>
<dbReference type="RefSeq" id="WP_379904935.1">
    <property type="nucleotide sequence ID" value="NZ_JBHRTR010000036.1"/>
</dbReference>
<dbReference type="Proteomes" id="UP001595528">
    <property type="component" value="Unassembled WGS sequence"/>
</dbReference>
<dbReference type="EMBL" id="JBHRTR010000036">
    <property type="protein sequence ID" value="MFC3230095.1"/>
    <property type="molecule type" value="Genomic_DNA"/>
</dbReference>
<dbReference type="Pfam" id="PF10029">
    <property type="entry name" value="DUF2271"/>
    <property type="match status" value="1"/>
</dbReference>
<feature type="chain" id="PRO_5046084398" evidence="1">
    <location>
        <begin position="27"/>
        <end position="177"/>
    </location>
</feature>
<evidence type="ECO:0000313" key="3">
    <source>
        <dbReference type="Proteomes" id="UP001595528"/>
    </source>
</evidence>
<sequence>MRITAPAAGATLVLASALGTGSQAMAAELTIEVAIPRLDVAEYHKPYLAVWLEAADARATVPLAVWYDLHLADGEGRKWLKDLRQWWRHIGRGLEMPADGISGATRPPGAHQIRFDDSAAPLADLPAGDYALVIEAAREVGGRELLRLPLSWPPAAPATEIAEGSHELGRVRLDVTP</sequence>
<dbReference type="InterPro" id="IPR014469">
    <property type="entry name" value="DUF2271"/>
</dbReference>
<proteinExistence type="predicted"/>
<keyword evidence="3" id="KW-1185">Reference proteome</keyword>
<gene>
    <name evidence="2" type="ORF">ACFOGJ_22785</name>
</gene>
<reference evidence="3" key="1">
    <citation type="journal article" date="2019" name="Int. J. Syst. Evol. Microbiol.">
        <title>The Global Catalogue of Microorganisms (GCM) 10K type strain sequencing project: providing services to taxonomists for standard genome sequencing and annotation.</title>
        <authorList>
            <consortium name="The Broad Institute Genomics Platform"/>
            <consortium name="The Broad Institute Genome Sequencing Center for Infectious Disease"/>
            <person name="Wu L."/>
            <person name="Ma J."/>
        </authorList>
    </citation>
    <scope>NUCLEOTIDE SEQUENCE [LARGE SCALE GENOMIC DNA]</scope>
    <source>
        <strain evidence="3">KCTC 42964</strain>
    </source>
</reference>
<organism evidence="2 3">
    <name type="scientific">Marinibaculum pumilum</name>
    <dbReference type="NCBI Taxonomy" id="1766165"/>
    <lineage>
        <taxon>Bacteria</taxon>
        <taxon>Pseudomonadati</taxon>
        <taxon>Pseudomonadota</taxon>
        <taxon>Alphaproteobacteria</taxon>
        <taxon>Rhodospirillales</taxon>
        <taxon>Rhodospirillaceae</taxon>
        <taxon>Marinibaculum</taxon>
    </lineage>
</organism>
<accession>A0ABV7L603</accession>
<protein>
    <submittedName>
        <fullName evidence="2">DUF2271 domain-containing protein</fullName>
    </submittedName>
</protein>